<dbReference type="Proteomes" id="UP000196581">
    <property type="component" value="Unassembled WGS sequence"/>
</dbReference>
<dbReference type="Pfam" id="PF06827">
    <property type="entry name" value="zf-FPG_IleRS"/>
    <property type="match status" value="1"/>
</dbReference>
<name>A0A1X6XAD5_9MICO</name>
<dbReference type="GO" id="GO:0000703">
    <property type="term" value="F:oxidized pyrimidine nucleobase lesion DNA N-glycosylase activity"/>
    <property type="evidence" value="ECO:0007669"/>
    <property type="project" value="TreeGrafter"/>
</dbReference>
<evidence type="ECO:0000256" key="1">
    <source>
        <dbReference type="ARBA" id="ARBA00001947"/>
    </source>
</evidence>
<evidence type="ECO:0000256" key="3">
    <source>
        <dbReference type="ARBA" id="ARBA00012720"/>
    </source>
</evidence>
<reference evidence="18" key="1">
    <citation type="submission" date="2017-02" db="EMBL/GenBank/DDBJ databases">
        <authorList>
            <person name="Dridi B."/>
        </authorList>
    </citation>
    <scope>NUCLEOTIDE SEQUENCE [LARGE SCALE GENOMIC DNA]</scope>
    <source>
        <strain evidence="18">B Co 03.10</strain>
    </source>
</reference>
<protein>
    <recommendedName>
        <fullName evidence="3">DNA-(apurinic or apyrimidinic site) lyase</fullName>
        <ecNumber evidence="3">4.2.99.18</ecNumber>
    </recommendedName>
</protein>
<dbReference type="FunFam" id="1.10.8.50:FF:000003">
    <property type="entry name" value="Formamidopyrimidine-DNA glycosylase"/>
    <property type="match status" value="1"/>
</dbReference>
<dbReference type="AlphaFoldDB" id="A0A1X6XAD5"/>
<keyword evidence="4" id="KW-0479">Metal-binding</keyword>
<evidence type="ECO:0000256" key="9">
    <source>
        <dbReference type="ARBA" id="ARBA00023125"/>
    </source>
</evidence>
<evidence type="ECO:0000259" key="16">
    <source>
        <dbReference type="PROSITE" id="PS51066"/>
    </source>
</evidence>
<dbReference type="SUPFAM" id="SSF46946">
    <property type="entry name" value="S13-like H2TH domain"/>
    <property type="match status" value="1"/>
</dbReference>
<evidence type="ECO:0000256" key="10">
    <source>
        <dbReference type="ARBA" id="ARBA00023204"/>
    </source>
</evidence>
<keyword evidence="18" id="KW-1185">Reference proteome</keyword>
<dbReference type="Gene3D" id="3.20.190.10">
    <property type="entry name" value="MutM-like, N-terminal"/>
    <property type="match status" value="1"/>
</dbReference>
<evidence type="ECO:0000313" key="18">
    <source>
        <dbReference type="Proteomes" id="UP000196581"/>
    </source>
</evidence>
<evidence type="ECO:0000256" key="12">
    <source>
        <dbReference type="ARBA" id="ARBA00023268"/>
    </source>
</evidence>
<dbReference type="GO" id="GO:0006284">
    <property type="term" value="P:base-excision repair"/>
    <property type="evidence" value="ECO:0007669"/>
    <property type="project" value="InterPro"/>
</dbReference>
<evidence type="ECO:0000256" key="14">
    <source>
        <dbReference type="ARBA" id="ARBA00044632"/>
    </source>
</evidence>
<keyword evidence="7 17" id="KW-0378">Hydrolase</keyword>
<dbReference type="Gene3D" id="1.10.8.50">
    <property type="match status" value="1"/>
</dbReference>
<dbReference type="PANTHER" id="PTHR42697:SF1">
    <property type="entry name" value="ENDONUCLEASE 8"/>
    <property type="match status" value="1"/>
</dbReference>
<dbReference type="InterPro" id="IPR015886">
    <property type="entry name" value="H2TH_FPG"/>
</dbReference>
<evidence type="ECO:0000256" key="8">
    <source>
        <dbReference type="ARBA" id="ARBA00022833"/>
    </source>
</evidence>
<dbReference type="InterPro" id="IPR012319">
    <property type="entry name" value="FPG_cat"/>
</dbReference>
<keyword evidence="5" id="KW-0227">DNA damage</keyword>
<keyword evidence="8" id="KW-0862">Zinc</keyword>
<dbReference type="GO" id="GO:0006979">
    <property type="term" value="P:response to oxidative stress"/>
    <property type="evidence" value="ECO:0007669"/>
    <property type="project" value="UniProtKB-ARBA"/>
</dbReference>
<comment type="catalytic activity">
    <reaction evidence="14">
        <text>2'-deoxyribonucleotide-(2'-deoxyribose 5'-phosphate)-2'-deoxyribonucleotide-DNA = a 3'-end 2'-deoxyribonucleotide-(2,3-dehydro-2,3-deoxyribose 5'-phosphate)-DNA + a 5'-end 5'-phospho-2'-deoxyribonucleoside-DNA + H(+)</text>
        <dbReference type="Rhea" id="RHEA:66592"/>
        <dbReference type="Rhea" id="RHEA-COMP:13180"/>
        <dbReference type="Rhea" id="RHEA-COMP:16897"/>
        <dbReference type="Rhea" id="RHEA-COMP:17067"/>
        <dbReference type="ChEBI" id="CHEBI:15378"/>
        <dbReference type="ChEBI" id="CHEBI:136412"/>
        <dbReference type="ChEBI" id="CHEBI:157695"/>
        <dbReference type="ChEBI" id="CHEBI:167181"/>
        <dbReference type="EC" id="4.2.99.18"/>
    </reaction>
</comment>
<dbReference type="GO" id="GO:0140078">
    <property type="term" value="F:class I DNA-(apurinic or apyrimidinic site) endonuclease activity"/>
    <property type="evidence" value="ECO:0007669"/>
    <property type="project" value="UniProtKB-EC"/>
</dbReference>
<dbReference type="RefSeq" id="WP_087005872.1">
    <property type="nucleotide sequence ID" value="NZ_FWFF01000007.1"/>
</dbReference>
<feature type="domain" description="FPG-type" evidence="16">
    <location>
        <begin position="285"/>
        <end position="319"/>
    </location>
</feature>
<dbReference type="InterPro" id="IPR035937">
    <property type="entry name" value="FPG_N"/>
</dbReference>
<gene>
    <name evidence="17" type="ORF">FM105_05340</name>
</gene>
<dbReference type="Pfam" id="PF06831">
    <property type="entry name" value="H2TH"/>
    <property type="match status" value="1"/>
</dbReference>
<dbReference type="SUPFAM" id="SSF81624">
    <property type="entry name" value="N-terminal domain of MutM-like DNA repair proteins"/>
    <property type="match status" value="1"/>
</dbReference>
<dbReference type="CDD" id="cd08970">
    <property type="entry name" value="AcNei1_N"/>
    <property type="match status" value="1"/>
</dbReference>
<dbReference type="GO" id="GO:0003684">
    <property type="term" value="F:damaged DNA binding"/>
    <property type="evidence" value="ECO:0007669"/>
    <property type="project" value="InterPro"/>
</dbReference>
<dbReference type="EMBL" id="FWFF01000007">
    <property type="protein sequence ID" value="SLM96070.1"/>
    <property type="molecule type" value="Genomic_DNA"/>
</dbReference>
<dbReference type="SMART" id="SM01232">
    <property type="entry name" value="H2TH"/>
    <property type="match status" value="1"/>
</dbReference>
<dbReference type="PANTHER" id="PTHR42697">
    <property type="entry name" value="ENDONUCLEASE 8"/>
    <property type="match status" value="1"/>
</dbReference>
<dbReference type="PROSITE" id="PS51066">
    <property type="entry name" value="ZF_FPG_2"/>
    <property type="match status" value="1"/>
</dbReference>
<keyword evidence="11" id="KW-0456">Lyase</keyword>
<evidence type="ECO:0000256" key="6">
    <source>
        <dbReference type="ARBA" id="ARBA00022771"/>
    </source>
</evidence>
<evidence type="ECO:0000256" key="5">
    <source>
        <dbReference type="ARBA" id="ARBA00022763"/>
    </source>
</evidence>
<dbReference type="SMART" id="SM00898">
    <property type="entry name" value="Fapy_DNA_glyco"/>
    <property type="match status" value="1"/>
</dbReference>
<comment type="cofactor">
    <cofactor evidence="1">
        <name>Zn(2+)</name>
        <dbReference type="ChEBI" id="CHEBI:29105"/>
    </cofactor>
</comment>
<evidence type="ECO:0000256" key="7">
    <source>
        <dbReference type="ARBA" id="ARBA00022801"/>
    </source>
</evidence>
<dbReference type="GO" id="GO:0003690">
    <property type="term" value="F:double-stranded DNA binding"/>
    <property type="evidence" value="ECO:0007669"/>
    <property type="project" value="UniProtKB-ARBA"/>
</dbReference>
<keyword evidence="12" id="KW-0511">Multifunctional enzyme</keyword>
<dbReference type="InterPro" id="IPR010663">
    <property type="entry name" value="Znf_FPG/IleRS"/>
</dbReference>
<sequence length="320" mass="34864">MPEGHSVHRIAVRFREAMVGRVVHTTSPQGRFARGAGLLSGRVMEECYAVGKQMFAQFDGDLHLRVHLGIYGAWDFSMQLPDAGHTGALEGQTGEYAASPGSMGAPRAARVARVRAGEEETASGASGGVVVWPPEPVGAVRVRLLTEDVCADLRGPTVCEVLTPVEAAGHLERLGPDPAVDGKRRGWVRFRDKAAHRRTPIGTLLMDQAMIAGIGNIYRAEMLFRAGIDPYTRTVDLEESQLRALWDDWCRLLPIGIETGVIVTRTDLRGSAKQDALDSAENRHHVYGRAGQPCRVCGTAISLAQMQGRKLYWCAGCQRR</sequence>
<evidence type="ECO:0000256" key="11">
    <source>
        <dbReference type="ARBA" id="ARBA00023239"/>
    </source>
</evidence>
<dbReference type="GO" id="GO:0008534">
    <property type="term" value="F:oxidized purine nucleobase lesion DNA N-glycosylase activity"/>
    <property type="evidence" value="ECO:0007669"/>
    <property type="project" value="UniProtKB-ARBA"/>
</dbReference>
<proteinExistence type="inferred from homology"/>
<evidence type="ECO:0000256" key="4">
    <source>
        <dbReference type="ARBA" id="ARBA00022723"/>
    </source>
</evidence>
<dbReference type="SUPFAM" id="SSF57716">
    <property type="entry name" value="Glucocorticoid receptor-like (DNA-binding domain)"/>
    <property type="match status" value="1"/>
</dbReference>
<accession>A0A1X6XAD5</accession>
<keyword evidence="10" id="KW-0234">DNA repair</keyword>
<evidence type="ECO:0000256" key="13">
    <source>
        <dbReference type="ARBA" id="ARBA00023295"/>
    </source>
</evidence>
<comment type="similarity">
    <text evidence="2">Belongs to the FPG family.</text>
</comment>
<dbReference type="Pfam" id="PF01149">
    <property type="entry name" value="Fapy_DNA_glyco"/>
    <property type="match status" value="1"/>
</dbReference>
<evidence type="ECO:0000256" key="2">
    <source>
        <dbReference type="ARBA" id="ARBA00009409"/>
    </source>
</evidence>
<evidence type="ECO:0000256" key="15">
    <source>
        <dbReference type="PROSITE-ProRule" id="PRU00391"/>
    </source>
</evidence>
<keyword evidence="13 17" id="KW-0326">Glycosidase</keyword>
<dbReference type="GO" id="GO:0008270">
    <property type="term" value="F:zinc ion binding"/>
    <property type="evidence" value="ECO:0007669"/>
    <property type="project" value="UniProtKB-KW"/>
</dbReference>
<evidence type="ECO:0000313" key="17">
    <source>
        <dbReference type="EMBL" id="SLM96070.1"/>
    </source>
</evidence>
<keyword evidence="9" id="KW-0238">DNA-binding</keyword>
<organism evidence="17 18">
    <name type="scientific">Brevibacterium yomogidense</name>
    <dbReference type="NCBI Taxonomy" id="946573"/>
    <lineage>
        <taxon>Bacteria</taxon>
        <taxon>Bacillati</taxon>
        <taxon>Actinomycetota</taxon>
        <taxon>Actinomycetes</taxon>
        <taxon>Micrococcales</taxon>
        <taxon>Brevibacteriaceae</taxon>
        <taxon>Brevibacterium</taxon>
    </lineage>
</organism>
<keyword evidence="6 15" id="KW-0863">Zinc-finger</keyword>
<dbReference type="InterPro" id="IPR000214">
    <property type="entry name" value="Znf_DNA_glyclase/AP_lyase"/>
</dbReference>
<dbReference type="InterPro" id="IPR010979">
    <property type="entry name" value="Ribosomal_uS13-like_H2TH"/>
</dbReference>
<dbReference type="EC" id="4.2.99.18" evidence="3"/>